<proteinExistence type="predicted"/>
<keyword evidence="3" id="KW-1185">Reference proteome</keyword>
<accession>A0AAV6TI54</accession>
<evidence type="ECO:0000313" key="2">
    <source>
        <dbReference type="EMBL" id="KAG8171243.1"/>
    </source>
</evidence>
<protein>
    <submittedName>
        <fullName evidence="2">Uncharacterized protein</fullName>
    </submittedName>
</protein>
<sequence length="84" mass="9374">MVAKRGVTGESGFASEREPENGSTTSKEGSRRANYPLPERERTTKVMIKEEQDGAFVIATIGGEKFLDRSQDEYSKAICQECFH</sequence>
<evidence type="ECO:0000313" key="3">
    <source>
        <dbReference type="Proteomes" id="UP000827092"/>
    </source>
</evidence>
<dbReference type="AlphaFoldDB" id="A0AAV6TI54"/>
<evidence type="ECO:0000256" key="1">
    <source>
        <dbReference type="SAM" id="MobiDB-lite"/>
    </source>
</evidence>
<dbReference type="EMBL" id="JAFNEN010004260">
    <property type="protein sequence ID" value="KAG8171243.1"/>
    <property type="molecule type" value="Genomic_DNA"/>
</dbReference>
<feature type="region of interest" description="Disordered" evidence="1">
    <location>
        <begin position="1"/>
        <end position="43"/>
    </location>
</feature>
<comment type="caution">
    <text evidence="2">The sequence shown here is derived from an EMBL/GenBank/DDBJ whole genome shotgun (WGS) entry which is preliminary data.</text>
</comment>
<reference evidence="2 3" key="1">
    <citation type="journal article" date="2022" name="Nat. Ecol. Evol.">
        <title>A masculinizing supergene underlies an exaggerated male reproductive morph in a spider.</title>
        <authorList>
            <person name="Hendrickx F."/>
            <person name="De Corte Z."/>
            <person name="Sonet G."/>
            <person name="Van Belleghem S.M."/>
            <person name="Kostlbacher S."/>
            <person name="Vangestel C."/>
        </authorList>
    </citation>
    <scope>NUCLEOTIDE SEQUENCE [LARGE SCALE GENOMIC DNA]</scope>
    <source>
        <strain evidence="2">W744_W776</strain>
    </source>
</reference>
<gene>
    <name evidence="2" type="ORF">JTE90_013630</name>
</gene>
<name>A0AAV6TI54_9ARAC</name>
<organism evidence="2 3">
    <name type="scientific">Oedothorax gibbosus</name>
    <dbReference type="NCBI Taxonomy" id="931172"/>
    <lineage>
        <taxon>Eukaryota</taxon>
        <taxon>Metazoa</taxon>
        <taxon>Ecdysozoa</taxon>
        <taxon>Arthropoda</taxon>
        <taxon>Chelicerata</taxon>
        <taxon>Arachnida</taxon>
        <taxon>Araneae</taxon>
        <taxon>Araneomorphae</taxon>
        <taxon>Entelegynae</taxon>
        <taxon>Araneoidea</taxon>
        <taxon>Linyphiidae</taxon>
        <taxon>Erigoninae</taxon>
        <taxon>Oedothorax</taxon>
    </lineage>
</organism>
<dbReference type="Proteomes" id="UP000827092">
    <property type="component" value="Unassembled WGS sequence"/>
</dbReference>